<evidence type="ECO:0000313" key="4">
    <source>
        <dbReference type="Proteomes" id="UP000887540"/>
    </source>
</evidence>
<dbReference type="Pfam" id="PF00494">
    <property type="entry name" value="SQS_PSY"/>
    <property type="match status" value="1"/>
</dbReference>
<reference evidence="5" key="1">
    <citation type="submission" date="2022-11" db="UniProtKB">
        <authorList>
            <consortium name="WormBaseParasite"/>
        </authorList>
    </citation>
    <scope>IDENTIFICATION</scope>
</reference>
<dbReference type="InterPro" id="IPR002060">
    <property type="entry name" value="Squ/phyt_synthse"/>
</dbReference>
<dbReference type="EC" id="2.5.1.32" evidence="2"/>
<organism evidence="4 5">
    <name type="scientific">Acrobeloides nanus</name>
    <dbReference type="NCBI Taxonomy" id="290746"/>
    <lineage>
        <taxon>Eukaryota</taxon>
        <taxon>Metazoa</taxon>
        <taxon>Ecdysozoa</taxon>
        <taxon>Nematoda</taxon>
        <taxon>Chromadorea</taxon>
        <taxon>Rhabditida</taxon>
        <taxon>Tylenchina</taxon>
        <taxon>Cephalobomorpha</taxon>
        <taxon>Cephaloboidea</taxon>
        <taxon>Cephalobidae</taxon>
        <taxon>Acrobeloides</taxon>
    </lineage>
</organism>
<dbReference type="WBParaSite" id="ACRNAN_Path_799.g3022.t1">
    <property type="protein sequence ID" value="ACRNAN_Path_799.g3022.t1"/>
    <property type="gene ID" value="ACRNAN_Path_799.g3022"/>
</dbReference>
<dbReference type="InterPro" id="IPR008949">
    <property type="entry name" value="Isoprenoid_synthase_dom_sf"/>
</dbReference>
<evidence type="ECO:0000313" key="5">
    <source>
        <dbReference type="WBParaSite" id="ACRNAN_Path_799.g3022.t1"/>
    </source>
</evidence>
<evidence type="ECO:0000256" key="1">
    <source>
        <dbReference type="ARBA" id="ARBA00001805"/>
    </source>
</evidence>
<accession>A0A914CBI2</accession>
<sequence>MPFSKIRHFGFLSFPCTASYYQPFRFFNCSILHPKLHGSQVEPKLSQKSRQKPADPKTVKDALDYCLEIVKTRDYDNYVATLLMQKPVQCRALAIFALNAEVAVIRHKIKRNSGVTGIYQLQFWKDALNLIYGNQPGPAPRQPVVTALRTFAKSADLELLQNLVAARTETLGDRPFPNIDALEKNSDAIHGSLIKLIAQALDPEGLASRRSNCTEAASAMGKALGIVNLLRATIPLLKEDVILLPADLMAIHGLNENDIFRNSKPDAFRAMSKEMCEISKHHLKTSRSYCHSLEKPLRTAFLSSGAKLDHLLGIFEKSGYNIQDSRLQKYYPLLTWQLWWRNFRNVY</sequence>
<proteinExistence type="predicted"/>
<dbReference type="PANTHER" id="PTHR31480">
    <property type="entry name" value="BIFUNCTIONAL LYCOPENE CYCLASE/PHYTOENE SYNTHASE"/>
    <property type="match status" value="1"/>
</dbReference>
<evidence type="ECO:0000256" key="3">
    <source>
        <dbReference type="ARBA" id="ARBA00022746"/>
    </source>
</evidence>
<keyword evidence="3" id="KW-0125">Carotenoid biosynthesis</keyword>
<dbReference type="Proteomes" id="UP000887540">
    <property type="component" value="Unplaced"/>
</dbReference>
<keyword evidence="4" id="KW-1185">Reference proteome</keyword>
<dbReference type="Gene3D" id="1.10.600.10">
    <property type="entry name" value="Farnesyl Diphosphate Synthase"/>
    <property type="match status" value="1"/>
</dbReference>
<evidence type="ECO:0000256" key="2">
    <source>
        <dbReference type="ARBA" id="ARBA00012396"/>
    </source>
</evidence>
<name>A0A914CBI2_9BILA</name>
<dbReference type="SUPFAM" id="SSF48576">
    <property type="entry name" value="Terpenoid synthases"/>
    <property type="match status" value="1"/>
</dbReference>
<comment type="catalytic activity">
    <reaction evidence="1">
        <text>2 (2E,6E,10E)-geranylgeranyl diphosphate = 15-cis-phytoene + 2 diphosphate</text>
        <dbReference type="Rhea" id="RHEA:34475"/>
        <dbReference type="ChEBI" id="CHEBI:27787"/>
        <dbReference type="ChEBI" id="CHEBI:33019"/>
        <dbReference type="ChEBI" id="CHEBI:58756"/>
        <dbReference type="EC" id="2.5.1.32"/>
    </reaction>
</comment>
<dbReference type="GO" id="GO:0016117">
    <property type="term" value="P:carotenoid biosynthetic process"/>
    <property type="evidence" value="ECO:0007669"/>
    <property type="project" value="UniProtKB-KW"/>
</dbReference>
<dbReference type="AlphaFoldDB" id="A0A914CBI2"/>
<protein>
    <recommendedName>
        <fullName evidence="2">15-cis-phytoene synthase</fullName>
        <ecNumber evidence="2">2.5.1.32</ecNumber>
    </recommendedName>
</protein>